<name>A0AA88AV06_FICCA</name>
<sequence length="291" mass="32446">MLRLEMQGSEEANSDQIPRLLLQAHPSTNPESQPSASPNPDQPNEGARRTFGHQPHCASGSHPHRELAGGGDGDLKPVVERRARSASLLRYPVVDSSIARRQPWPLSSPLLAGVLGFTLIFERRISTIKKKASELTALCKVEVCIVCFAPNGDLEVWPENPTKAESIIAKYREASKKGNKRKRKEKLDLSDLLENKLKTLKKQVSEDESVWDDSNNEIGGLTFWDEVLDSLLDLSDCLEAKIQSLSQMIESLKGKQIVPSIAQNEFDHKYMPFDTPLHENLPFAGYHNSIC</sequence>
<dbReference type="Pfam" id="PF00319">
    <property type="entry name" value="SRF-TF"/>
    <property type="match status" value="1"/>
</dbReference>
<organism evidence="9 10">
    <name type="scientific">Ficus carica</name>
    <name type="common">Common fig</name>
    <dbReference type="NCBI Taxonomy" id="3494"/>
    <lineage>
        <taxon>Eukaryota</taxon>
        <taxon>Viridiplantae</taxon>
        <taxon>Streptophyta</taxon>
        <taxon>Embryophyta</taxon>
        <taxon>Tracheophyta</taxon>
        <taxon>Spermatophyta</taxon>
        <taxon>Magnoliopsida</taxon>
        <taxon>eudicotyledons</taxon>
        <taxon>Gunneridae</taxon>
        <taxon>Pentapetalae</taxon>
        <taxon>rosids</taxon>
        <taxon>fabids</taxon>
        <taxon>Rosales</taxon>
        <taxon>Moraceae</taxon>
        <taxon>Ficeae</taxon>
        <taxon>Ficus</taxon>
    </lineage>
</organism>
<evidence type="ECO:0000256" key="2">
    <source>
        <dbReference type="ARBA" id="ARBA00023015"/>
    </source>
</evidence>
<dbReference type="PROSITE" id="PS50066">
    <property type="entry name" value="MADS_BOX_2"/>
    <property type="match status" value="1"/>
</dbReference>
<evidence type="ECO:0000313" key="10">
    <source>
        <dbReference type="Proteomes" id="UP001187192"/>
    </source>
</evidence>
<dbReference type="GO" id="GO:0046983">
    <property type="term" value="F:protein dimerization activity"/>
    <property type="evidence" value="ECO:0007669"/>
    <property type="project" value="InterPro"/>
</dbReference>
<accession>A0AA88AV06</accession>
<feature type="domain" description="MADS-box" evidence="8">
    <location>
        <begin position="121"/>
        <end position="154"/>
    </location>
</feature>
<evidence type="ECO:0000256" key="3">
    <source>
        <dbReference type="ARBA" id="ARBA00023125"/>
    </source>
</evidence>
<evidence type="ECO:0000256" key="4">
    <source>
        <dbReference type="ARBA" id="ARBA00023163"/>
    </source>
</evidence>
<feature type="region of interest" description="Disordered" evidence="7">
    <location>
        <begin position="1"/>
        <end position="76"/>
    </location>
</feature>
<dbReference type="AlphaFoldDB" id="A0AA88AV06"/>
<dbReference type="GO" id="GO:0005634">
    <property type="term" value="C:nucleus"/>
    <property type="evidence" value="ECO:0007669"/>
    <property type="project" value="UniProtKB-SubCell"/>
</dbReference>
<protein>
    <recommendedName>
        <fullName evidence="8">MADS-box domain-containing protein</fullName>
    </recommendedName>
</protein>
<comment type="subcellular location">
    <subcellularLocation>
        <location evidence="1">Nucleus</location>
    </subcellularLocation>
</comment>
<dbReference type="GO" id="GO:0003677">
    <property type="term" value="F:DNA binding"/>
    <property type="evidence" value="ECO:0007669"/>
    <property type="project" value="UniProtKB-KW"/>
</dbReference>
<keyword evidence="3" id="KW-0238">DNA-binding</keyword>
<feature type="compositionally biased region" description="Polar residues" evidence="7">
    <location>
        <begin position="25"/>
        <end position="39"/>
    </location>
</feature>
<keyword evidence="2" id="KW-0805">Transcription regulation</keyword>
<gene>
    <name evidence="9" type="ORF">TIFTF001_017947</name>
</gene>
<evidence type="ECO:0000256" key="1">
    <source>
        <dbReference type="ARBA" id="ARBA00004123"/>
    </source>
</evidence>
<dbReference type="InterPro" id="IPR036879">
    <property type="entry name" value="TF_MADSbox_sf"/>
</dbReference>
<dbReference type="Proteomes" id="UP001187192">
    <property type="component" value="Unassembled WGS sequence"/>
</dbReference>
<keyword evidence="6" id="KW-0175">Coiled coil</keyword>
<dbReference type="SUPFAM" id="SSF55455">
    <property type="entry name" value="SRF-like"/>
    <property type="match status" value="1"/>
</dbReference>
<evidence type="ECO:0000256" key="5">
    <source>
        <dbReference type="ARBA" id="ARBA00023242"/>
    </source>
</evidence>
<keyword evidence="5" id="KW-0539">Nucleus</keyword>
<keyword evidence="4" id="KW-0804">Transcription</keyword>
<reference evidence="9" key="1">
    <citation type="submission" date="2023-07" db="EMBL/GenBank/DDBJ databases">
        <title>draft genome sequence of fig (Ficus carica).</title>
        <authorList>
            <person name="Takahashi T."/>
            <person name="Nishimura K."/>
        </authorList>
    </citation>
    <scope>NUCLEOTIDE SEQUENCE</scope>
</reference>
<evidence type="ECO:0000256" key="6">
    <source>
        <dbReference type="SAM" id="Coils"/>
    </source>
</evidence>
<dbReference type="Gene3D" id="3.40.1810.10">
    <property type="entry name" value="Transcription factor, MADS-box"/>
    <property type="match status" value="1"/>
</dbReference>
<keyword evidence="10" id="KW-1185">Reference proteome</keyword>
<feature type="compositionally biased region" description="Basic and acidic residues" evidence="7">
    <location>
        <begin position="63"/>
        <end position="76"/>
    </location>
</feature>
<feature type="coiled-coil region" evidence="6">
    <location>
        <begin position="183"/>
        <end position="210"/>
    </location>
</feature>
<evidence type="ECO:0000256" key="7">
    <source>
        <dbReference type="SAM" id="MobiDB-lite"/>
    </source>
</evidence>
<evidence type="ECO:0000313" key="9">
    <source>
        <dbReference type="EMBL" id="GMN48771.1"/>
    </source>
</evidence>
<evidence type="ECO:0000259" key="8">
    <source>
        <dbReference type="PROSITE" id="PS50066"/>
    </source>
</evidence>
<dbReference type="InterPro" id="IPR002100">
    <property type="entry name" value="TF_MADSbox"/>
</dbReference>
<comment type="caution">
    <text evidence="9">The sequence shown here is derived from an EMBL/GenBank/DDBJ whole genome shotgun (WGS) entry which is preliminary data.</text>
</comment>
<proteinExistence type="predicted"/>
<dbReference type="EMBL" id="BTGU01000029">
    <property type="protein sequence ID" value="GMN48771.1"/>
    <property type="molecule type" value="Genomic_DNA"/>
</dbReference>